<dbReference type="EMBL" id="NMPR01000025">
    <property type="protein sequence ID" value="KAA8634284.1"/>
    <property type="molecule type" value="Genomic_DNA"/>
</dbReference>
<reference evidence="1 2" key="1">
    <citation type="submission" date="2017-07" db="EMBL/GenBank/DDBJ databases">
        <title>Genome sequence of the Sordaria macrospora wild type strain R19027.</title>
        <authorList>
            <person name="Nowrousian M."/>
            <person name="Teichert I."/>
            <person name="Kueck U."/>
        </authorList>
    </citation>
    <scope>NUCLEOTIDE SEQUENCE [LARGE SCALE GENOMIC DNA]</scope>
    <source>
        <strain evidence="1 2">R19027</strain>
        <tissue evidence="1">Mycelium</tissue>
    </source>
</reference>
<name>A0A8S8ZU12_SORMA</name>
<comment type="caution">
    <text evidence="1">The sequence shown here is derived from an EMBL/GenBank/DDBJ whole genome shotgun (WGS) entry which is preliminary data.</text>
</comment>
<gene>
    <name evidence="1" type="ORF">SMACR_05488</name>
</gene>
<protein>
    <submittedName>
        <fullName evidence="1">Uncharacterized protein</fullName>
    </submittedName>
</protein>
<dbReference type="Proteomes" id="UP000433876">
    <property type="component" value="Unassembled WGS sequence"/>
</dbReference>
<proteinExistence type="predicted"/>
<evidence type="ECO:0000313" key="2">
    <source>
        <dbReference type="Proteomes" id="UP000433876"/>
    </source>
</evidence>
<dbReference type="VEuPathDB" id="FungiDB:SMAC_05488"/>
<sequence>MPRTTSVSPHAEFLPAILELEGVKNVKEWKYSVRVYLNHHGLLDFIDGTHEKGQANTKVESGNSWHKRRAHAFTIINSKINKVMPMLLTAGLKAYDDDYGFDPQELWSYICRYITLDSECDSPKDRMLLRMFNPEEPIEDETHKTEYLYLRRLLRQDFGVEVHPKIMEGLGIDEETIEEYETFYDKLATGHSFLFFGP</sequence>
<organism evidence="1 2">
    <name type="scientific">Sordaria macrospora</name>
    <dbReference type="NCBI Taxonomy" id="5147"/>
    <lineage>
        <taxon>Eukaryota</taxon>
        <taxon>Fungi</taxon>
        <taxon>Dikarya</taxon>
        <taxon>Ascomycota</taxon>
        <taxon>Pezizomycotina</taxon>
        <taxon>Sordariomycetes</taxon>
        <taxon>Sordariomycetidae</taxon>
        <taxon>Sordariales</taxon>
        <taxon>Sordariaceae</taxon>
        <taxon>Sordaria</taxon>
    </lineage>
</organism>
<accession>A0A8S8ZU12</accession>
<dbReference type="AlphaFoldDB" id="A0A8S8ZU12"/>
<evidence type="ECO:0000313" key="1">
    <source>
        <dbReference type="EMBL" id="KAA8634284.1"/>
    </source>
</evidence>